<protein>
    <recommendedName>
        <fullName evidence="17">CFEM domain-containing protein</fullName>
    </recommendedName>
</protein>
<evidence type="ECO:0000256" key="3">
    <source>
        <dbReference type="ARBA" id="ARBA00004613"/>
    </source>
</evidence>
<keyword evidence="11 13" id="KW-1015">Disulfide bond</keyword>
<dbReference type="OMA" id="TMSPTNT"/>
<evidence type="ECO:0000313" key="19">
    <source>
        <dbReference type="Proteomes" id="UP000015100"/>
    </source>
</evidence>
<keyword evidence="6" id="KW-0336">GPI-anchor</keyword>
<feature type="chain" id="PRO_5004560145" description="CFEM domain-containing protein" evidence="16">
    <location>
        <begin position="20"/>
        <end position="372"/>
    </location>
</feature>
<evidence type="ECO:0000259" key="17">
    <source>
        <dbReference type="PROSITE" id="PS52012"/>
    </source>
</evidence>
<keyword evidence="6" id="KW-0325">Glycoprotein</keyword>
<keyword evidence="19" id="KW-1185">Reference proteome</keyword>
<feature type="binding site" description="axial binding residue" evidence="13">
    <location>
        <position position="37"/>
    </location>
    <ligand>
        <name>heme</name>
        <dbReference type="ChEBI" id="CHEBI:30413"/>
    </ligand>
    <ligandPart>
        <name>Fe</name>
        <dbReference type="ChEBI" id="CHEBI:18248"/>
    </ligandPart>
</feature>
<feature type="disulfide bond" evidence="13">
    <location>
        <begin position="33"/>
        <end position="40"/>
    </location>
</feature>
<comment type="caution">
    <text evidence="18">The sequence shown here is derived from an EMBL/GenBank/DDBJ whole genome shotgun (WGS) entry which is preliminary data.</text>
</comment>
<dbReference type="Proteomes" id="UP000015100">
    <property type="component" value="Unassembled WGS sequence"/>
</dbReference>
<feature type="compositionally biased region" description="Polar residues" evidence="14">
    <location>
        <begin position="359"/>
        <end position="372"/>
    </location>
</feature>
<evidence type="ECO:0000256" key="2">
    <source>
        <dbReference type="ARBA" id="ARBA00004589"/>
    </source>
</evidence>
<dbReference type="PROSITE" id="PS52012">
    <property type="entry name" value="CFEM"/>
    <property type="match status" value="1"/>
</dbReference>
<accession>S8A152</accession>
<feature type="compositionally biased region" description="Low complexity" evidence="14">
    <location>
        <begin position="80"/>
        <end position="143"/>
    </location>
</feature>
<proteinExistence type="inferred from homology"/>
<keyword evidence="13" id="KW-0408">Iron</keyword>
<reference evidence="18 19" key="1">
    <citation type="journal article" date="2013" name="PLoS Genet.">
        <title>Genomic mechanisms accounting for the adaptation to parasitism in nematode-trapping fungi.</title>
        <authorList>
            <person name="Meerupati T."/>
            <person name="Andersson K.M."/>
            <person name="Friman E."/>
            <person name="Kumar D."/>
            <person name="Tunlid A."/>
            <person name="Ahren D."/>
        </authorList>
    </citation>
    <scope>NUCLEOTIDE SEQUENCE [LARGE SCALE GENOMIC DNA]</scope>
    <source>
        <strain evidence="18 19">CBS 200.50</strain>
    </source>
</reference>
<evidence type="ECO:0000256" key="12">
    <source>
        <dbReference type="ARBA" id="ARBA00023288"/>
    </source>
</evidence>
<evidence type="ECO:0000256" key="14">
    <source>
        <dbReference type="SAM" id="MobiDB-lite"/>
    </source>
</evidence>
<reference evidence="19" key="2">
    <citation type="submission" date="2013-04" db="EMBL/GenBank/DDBJ databases">
        <title>Genomic mechanisms accounting for the adaptation to parasitism in nematode-trapping fungi.</title>
        <authorList>
            <person name="Ahren D.G."/>
        </authorList>
    </citation>
    <scope>NUCLEOTIDE SEQUENCE [LARGE SCALE GENOMIC DNA]</scope>
    <source>
        <strain evidence="19">CBS 200.50</strain>
    </source>
</reference>
<evidence type="ECO:0000256" key="7">
    <source>
        <dbReference type="ARBA" id="ARBA00022692"/>
    </source>
</evidence>
<name>S8A152_DACHA</name>
<keyword evidence="5" id="KW-0964">Secreted</keyword>
<keyword evidence="9 15" id="KW-1133">Transmembrane helix</keyword>
<evidence type="ECO:0000256" key="10">
    <source>
        <dbReference type="ARBA" id="ARBA00023136"/>
    </source>
</evidence>
<keyword evidence="10 15" id="KW-0472">Membrane</keyword>
<keyword evidence="8 16" id="KW-0732">Signal</keyword>
<sequence length="372" mass="39744">MRISAYFALGLAALQGVSAVCNCEEIAATSLACDLNDAVCICGAGNFLDIVESCARVRRGERCSNRDLQNARNNFDQLCSTSSTTSAPSSTSEPTSTTSSSAPTTESTSESSTTESPTASTTSSTSSTSTMSPTNTAASSASSNKPVLTTAQIGGIAGGAAGLVVILVFLAVFCTFRKYKKIDKKEEVERHHEVEQFMEGGRQMRAASMSHMSDRLYSTNRPLSHALGEYDSTRYDAEEENDISAQSSISGGSYFNRFSGNHLEDSTQAFSNTSPQGYFPPSSYRNSQRAVSVPSGPGGPMLPTASLSYEEYRNQAYESSGERSYLMSDQGQMASSAPHRSVSAPMPNQARISRKPIGNSVNERNSQGSYHY</sequence>
<dbReference type="GO" id="GO:0071944">
    <property type="term" value="C:cell periphery"/>
    <property type="evidence" value="ECO:0007669"/>
    <property type="project" value="UniProtKB-ARBA"/>
</dbReference>
<keyword evidence="13" id="KW-0479">Metal-binding</keyword>
<evidence type="ECO:0000256" key="6">
    <source>
        <dbReference type="ARBA" id="ARBA00022622"/>
    </source>
</evidence>
<feature type="transmembrane region" description="Helical" evidence="15">
    <location>
        <begin position="153"/>
        <end position="176"/>
    </location>
</feature>
<dbReference type="GO" id="GO:0005576">
    <property type="term" value="C:extracellular region"/>
    <property type="evidence" value="ECO:0007669"/>
    <property type="project" value="UniProtKB-SubCell"/>
</dbReference>
<gene>
    <name evidence="18" type="ORF">H072_9728</name>
</gene>
<comment type="subcellular location">
    <subcellularLocation>
        <location evidence="2">Membrane</location>
        <topology evidence="2">Lipid-anchor</topology>
        <topology evidence="2">GPI-anchor</topology>
    </subcellularLocation>
    <subcellularLocation>
        <location evidence="1">Membrane</location>
        <topology evidence="1">Single-pass membrane protein</topology>
    </subcellularLocation>
    <subcellularLocation>
        <location evidence="3">Secreted</location>
    </subcellularLocation>
</comment>
<feature type="signal peptide" evidence="16">
    <location>
        <begin position="1"/>
        <end position="19"/>
    </location>
</feature>
<comment type="caution">
    <text evidence="13">Lacks conserved residue(s) required for the propagation of feature annotation.</text>
</comment>
<keyword evidence="13" id="KW-0349">Heme</keyword>
<evidence type="ECO:0000256" key="15">
    <source>
        <dbReference type="SAM" id="Phobius"/>
    </source>
</evidence>
<dbReference type="PANTHER" id="PTHR15549:SF26">
    <property type="entry name" value="AXIAL BUDDING PATTERN PROTEIN 2-RELATED"/>
    <property type="match status" value="1"/>
</dbReference>
<feature type="region of interest" description="Disordered" evidence="14">
    <location>
        <begin position="79"/>
        <end position="145"/>
    </location>
</feature>
<keyword evidence="12" id="KW-0449">Lipoprotein</keyword>
<dbReference type="InterPro" id="IPR008427">
    <property type="entry name" value="Extracellular_membr_CFEM_dom"/>
</dbReference>
<dbReference type="HOGENOM" id="CLU_729521_0_0_1"/>
<dbReference type="InterPro" id="IPR051694">
    <property type="entry name" value="Immunoregulatory_rcpt-like"/>
</dbReference>
<feature type="region of interest" description="Disordered" evidence="14">
    <location>
        <begin position="320"/>
        <end position="372"/>
    </location>
</feature>
<feature type="domain" description="CFEM" evidence="17">
    <location>
        <begin position="1"/>
        <end position="107"/>
    </location>
</feature>
<dbReference type="GO" id="GO:0046872">
    <property type="term" value="F:metal ion binding"/>
    <property type="evidence" value="ECO:0007669"/>
    <property type="project" value="UniProtKB-UniRule"/>
</dbReference>
<feature type="compositionally biased region" description="Polar residues" evidence="14">
    <location>
        <begin position="266"/>
        <end position="276"/>
    </location>
</feature>
<dbReference type="PANTHER" id="PTHR15549">
    <property type="entry name" value="PAIRED IMMUNOGLOBULIN-LIKE TYPE 2 RECEPTOR"/>
    <property type="match status" value="1"/>
</dbReference>
<evidence type="ECO:0000256" key="1">
    <source>
        <dbReference type="ARBA" id="ARBA00004167"/>
    </source>
</evidence>
<dbReference type="EMBL" id="AQGS01000824">
    <property type="protein sequence ID" value="EPS36725.1"/>
    <property type="molecule type" value="Genomic_DNA"/>
</dbReference>
<evidence type="ECO:0000313" key="18">
    <source>
        <dbReference type="EMBL" id="EPS36725.1"/>
    </source>
</evidence>
<keyword evidence="7 15" id="KW-0812">Transmembrane</keyword>
<organism evidence="18 19">
    <name type="scientific">Dactylellina haptotyla (strain CBS 200.50)</name>
    <name type="common">Nematode-trapping fungus</name>
    <name type="synonym">Monacrosporium haptotylum</name>
    <dbReference type="NCBI Taxonomy" id="1284197"/>
    <lineage>
        <taxon>Eukaryota</taxon>
        <taxon>Fungi</taxon>
        <taxon>Dikarya</taxon>
        <taxon>Ascomycota</taxon>
        <taxon>Pezizomycotina</taxon>
        <taxon>Orbiliomycetes</taxon>
        <taxon>Orbiliales</taxon>
        <taxon>Orbiliaceae</taxon>
        <taxon>Dactylellina</taxon>
    </lineage>
</organism>
<evidence type="ECO:0000256" key="5">
    <source>
        <dbReference type="ARBA" id="ARBA00022525"/>
    </source>
</evidence>
<evidence type="ECO:0000256" key="9">
    <source>
        <dbReference type="ARBA" id="ARBA00022989"/>
    </source>
</evidence>
<evidence type="ECO:0000256" key="13">
    <source>
        <dbReference type="PROSITE-ProRule" id="PRU01356"/>
    </source>
</evidence>
<evidence type="ECO:0000256" key="8">
    <source>
        <dbReference type="ARBA" id="ARBA00022729"/>
    </source>
</evidence>
<comment type="similarity">
    <text evidence="4">Belongs to the RBT5 family.</text>
</comment>
<dbReference type="OrthoDB" id="5406159at2759"/>
<dbReference type="AlphaFoldDB" id="S8A152"/>
<evidence type="ECO:0000256" key="11">
    <source>
        <dbReference type="ARBA" id="ARBA00023157"/>
    </source>
</evidence>
<evidence type="ECO:0000256" key="16">
    <source>
        <dbReference type="SAM" id="SignalP"/>
    </source>
</evidence>
<dbReference type="GO" id="GO:0098552">
    <property type="term" value="C:side of membrane"/>
    <property type="evidence" value="ECO:0007669"/>
    <property type="project" value="UniProtKB-KW"/>
</dbReference>
<evidence type="ECO:0000256" key="4">
    <source>
        <dbReference type="ARBA" id="ARBA00010031"/>
    </source>
</evidence>
<feature type="region of interest" description="Disordered" evidence="14">
    <location>
        <begin position="266"/>
        <end position="305"/>
    </location>
</feature>